<evidence type="ECO:0000256" key="4">
    <source>
        <dbReference type="ARBA" id="ARBA00022801"/>
    </source>
</evidence>
<dbReference type="InterPro" id="IPR021109">
    <property type="entry name" value="Peptidase_aspartic_dom_sf"/>
</dbReference>
<dbReference type="InterPro" id="IPR001995">
    <property type="entry name" value="Peptidase_A2_cat"/>
</dbReference>
<dbReference type="Pfam" id="PF13650">
    <property type="entry name" value="Asp_protease_2"/>
    <property type="match status" value="1"/>
</dbReference>
<dbReference type="PANTHER" id="PTHR12917">
    <property type="entry name" value="ASPARTYL PROTEASE DDI-RELATED"/>
    <property type="match status" value="1"/>
</dbReference>
<keyword evidence="3" id="KW-0064">Aspartyl protease</keyword>
<feature type="chain" id="PRO_5045324097" evidence="5">
    <location>
        <begin position="20"/>
        <end position="313"/>
    </location>
</feature>
<dbReference type="Gene3D" id="2.40.70.10">
    <property type="entry name" value="Acid Proteases"/>
    <property type="match status" value="2"/>
</dbReference>
<dbReference type="CDD" id="cd05483">
    <property type="entry name" value="retropepsin_like_bacteria"/>
    <property type="match status" value="2"/>
</dbReference>
<evidence type="ECO:0000256" key="3">
    <source>
        <dbReference type="ARBA" id="ARBA00022750"/>
    </source>
</evidence>
<reference evidence="7 8" key="1">
    <citation type="submission" date="2021-04" db="EMBL/GenBank/DDBJ databases">
        <title>The complete genome sequence of Neokomagataea sp. TBRC 2177.</title>
        <authorList>
            <person name="Charoenyingcharoen P."/>
            <person name="Yukphan P."/>
        </authorList>
    </citation>
    <scope>NUCLEOTIDE SEQUENCE [LARGE SCALE GENOMIC DNA]</scope>
    <source>
        <strain evidence="7 8">TBRC 2177</strain>
    </source>
</reference>
<dbReference type="InterPro" id="IPR001969">
    <property type="entry name" value="Aspartic_peptidase_AS"/>
</dbReference>
<evidence type="ECO:0000256" key="5">
    <source>
        <dbReference type="SAM" id="SignalP"/>
    </source>
</evidence>
<dbReference type="RefSeq" id="WP_211683046.1">
    <property type="nucleotide sequence ID" value="NZ_JAGRQH010000010.1"/>
</dbReference>
<evidence type="ECO:0000256" key="1">
    <source>
        <dbReference type="ARBA" id="ARBA00009136"/>
    </source>
</evidence>
<name>A0ABS5E9G3_9PROT</name>
<feature type="domain" description="Peptidase A2" evidence="6">
    <location>
        <begin position="52"/>
        <end position="91"/>
    </location>
</feature>
<dbReference type="Proteomes" id="UP000677812">
    <property type="component" value="Unassembled WGS sequence"/>
</dbReference>
<sequence length="313" mass="33735">MKYISLACTLFALGLANCADDGSCHITSLGNMEVINNNFSPIVRATVNGHPVAFLVDTGASQSLIWSAQIEPLGVTTLPQSILLNGVGGSTFANLVSVDTLGIGSGIARNVTLLSTGEKSGHNTIAGLPIVGLFGADFLRNYDIAMDLPQHQIALFDVEGCTGQIPPWPGKYTSIPFSSPINDRNKIGVTLKINDHPIDAIIDSGASSTLLAEDDVLDAGIKKTDLHADKSMSSYGVSEDKVTNYLHKFKSFSIDSLNFHNITLSVADVDINLLGADFLRHYRLWIPKRQSTLYLQPEGNTEYVTVQPRLPQH</sequence>
<evidence type="ECO:0000313" key="7">
    <source>
        <dbReference type="EMBL" id="MBR0560549.1"/>
    </source>
</evidence>
<evidence type="ECO:0000259" key="6">
    <source>
        <dbReference type="PROSITE" id="PS50175"/>
    </source>
</evidence>
<protein>
    <submittedName>
        <fullName evidence="7">Retroviral-like aspartic protease family protein</fullName>
    </submittedName>
</protein>
<dbReference type="EMBL" id="JAGRQH010000010">
    <property type="protein sequence ID" value="MBR0560549.1"/>
    <property type="molecule type" value="Genomic_DNA"/>
</dbReference>
<comment type="caution">
    <text evidence="7">The sequence shown here is derived from an EMBL/GenBank/DDBJ whole genome shotgun (WGS) entry which is preliminary data.</text>
</comment>
<evidence type="ECO:0000256" key="2">
    <source>
        <dbReference type="ARBA" id="ARBA00022670"/>
    </source>
</evidence>
<feature type="signal peptide" evidence="5">
    <location>
        <begin position="1"/>
        <end position="19"/>
    </location>
</feature>
<keyword evidence="4" id="KW-0378">Hydrolase</keyword>
<dbReference type="PROSITE" id="PS50175">
    <property type="entry name" value="ASP_PROT_RETROV"/>
    <property type="match status" value="1"/>
</dbReference>
<comment type="similarity">
    <text evidence="1">Belongs to the DDI1 family.</text>
</comment>
<keyword evidence="5" id="KW-0732">Signal</keyword>
<organism evidence="7 8">
    <name type="scientific">Neokomagataea anthophila</name>
    <dbReference type="NCBI Taxonomy" id="2826925"/>
    <lineage>
        <taxon>Bacteria</taxon>
        <taxon>Pseudomonadati</taxon>
        <taxon>Pseudomonadota</taxon>
        <taxon>Alphaproteobacteria</taxon>
        <taxon>Acetobacterales</taxon>
        <taxon>Acetobacteraceae</taxon>
        <taxon>Neokomagataea</taxon>
    </lineage>
</organism>
<proteinExistence type="inferred from homology"/>
<keyword evidence="2" id="KW-0645">Protease</keyword>
<dbReference type="InterPro" id="IPR034122">
    <property type="entry name" value="Retropepsin-like_bacterial"/>
</dbReference>
<dbReference type="SUPFAM" id="SSF50630">
    <property type="entry name" value="Acid proteases"/>
    <property type="match status" value="2"/>
</dbReference>
<dbReference type="PANTHER" id="PTHR12917:SF1">
    <property type="entry name" value="AT13091P"/>
    <property type="match status" value="1"/>
</dbReference>
<accession>A0ABS5E9G3</accession>
<dbReference type="PROSITE" id="PS00141">
    <property type="entry name" value="ASP_PROTEASE"/>
    <property type="match status" value="1"/>
</dbReference>
<keyword evidence="8" id="KW-1185">Reference proteome</keyword>
<gene>
    <name evidence="7" type="ORF">KB213_10865</name>
</gene>
<evidence type="ECO:0000313" key="8">
    <source>
        <dbReference type="Proteomes" id="UP000677812"/>
    </source>
</evidence>
<dbReference type="Pfam" id="PF13975">
    <property type="entry name" value="gag-asp_proteas"/>
    <property type="match status" value="1"/>
</dbReference>